<dbReference type="Gene3D" id="1.10.238.10">
    <property type="entry name" value="EF-hand"/>
    <property type="match status" value="1"/>
</dbReference>
<proteinExistence type="predicted"/>
<dbReference type="Proteomes" id="UP000582659">
    <property type="component" value="Unassembled WGS sequence"/>
</dbReference>
<dbReference type="InterPro" id="IPR011992">
    <property type="entry name" value="EF-hand-dom_pair"/>
</dbReference>
<protein>
    <submittedName>
        <fullName evidence="2">(pine wood nematode) hypothetical protein</fullName>
    </submittedName>
</protein>
<dbReference type="PANTHER" id="PTHR23055">
    <property type="entry name" value="CALCIUM BINDING PROTEINS"/>
    <property type="match status" value="1"/>
</dbReference>
<organism evidence="3 5">
    <name type="scientific">Bursaphelenchus xylophilus</name>
    <name type="common">Pinewood nematode worm</name>
    <name type="synonym">Aphelenchoides xylophilus</name>
    <dbReference type="NCBI Taxonomy" id="6326"/>
    <lineage>
        <taxon>Eukaryota</taxon>
        <taxon>Metazoa</taxon>
        <taxon>Ecdysozoa</taxon>
        <taxon>Nematoda</taxon>
        <taxon>Chromadorea</taxon>
        <taxon>Rhabditida</taxon>
        <taxon>Tylenchina</taxon>
        <taxon>Tylenchomorpha</taxon>
        <taxon>Aphelenchoidea</taxon>
        <taxon>Aphelenchoididae</taxon>
        <taxon>Bursaphelenchus</taxon>
    </lineage>
</organism>
<evidence type="ECO:0000313" key="2">
    <source>
        <dbReference type="EMBL" id="CAD5232155.1"/>
    </source>
</evidence>
<keyword evidence="1" id="KW-0677">Repeat</keyword>
<dbReference type="GO" id="GO:0005509">
    <property type="term" value="F:calcium ion binding"/>
    <property type="evidence" value="ECO:0007669"/>
    <property type="project" value="InterPro"/>
</dbReference>
<dbReference type="EMBL" id="CAJFCV020000005">
    <property type="protein sequence ID" value="CAG9124175.1"/>
    <property type="molecule type" value="Genomic_DNA"/>
</dbReference>
<dbReference type="Proteomes" id="UP000095284">
    <property type="component" value="Unplaced"/>
</dbReference>
<reference evidence="5" key="1">
    <citation type="submission" date="2016-11" db="UniProtKB">
        <authorList>
            <consortium name="WormBaseParasite"/>
        </authorList>
    </citation>
    <scope>IDENTIFICATION</scope>
</reference>
<dbReference type="OrthoDB" id="191686at2759"/>
<evidence type="ECO:0000313" key="5">
    <source>
        <dbReference type="WBParaSite" id="BXY_0231900.1"/>
    </source>
</evidence>
<reference evidence="2" key="2">
    <citation type="submission" date="2020-09" db="EMBL/GenBank/DDBJ databases">
        <authorList>
            <person name="Kikuchi T."/>
        </authorList>
    </citation>
    <scope>NUCLEOTIDE SEQUENCE</scope>
    <source>
        <strain evidence="2">Ka4C1</strain>
    </source>
</reference>
<name>A0A1I7RNN2_BURXY</name>
<dbReference type="Proteomes" id="UP000659654">
    <property type="component" value="Unassembled WGS sequence"/>
</dbReference>
<evidence type="ECO:0000256" key="1">
    <source>
        <dbReference type="ARBA" id="ARBA00022737"/>
    </source>
</evidence>
<dbReference type="AlphaFoldDB" id="A0A1I7RNN2"/>
<accession>A0A1I7RNN2</accession>
<dbReference type="WBParaSite" id="BXY_0231900.1">
    <property type="protein sequence ID" value="BXY_0231900.1"/>
    <property type="gene ID" value="BXY_0231900"/>
</dbReference>
<sequence>MFSGKNPFVHDPTRHQRRQSQYERQLHACFSAPPPIFVNVPAMENIFSRLYWAVRSAQFKVFYRTEEVDEASLSELIKFEPSERPPSLEQLKESTRHQFSNKWLKYMYAKFKNECPSGRMRLPEFKRLFGSYIPHRASDAYLERMFRAFLHTSPYTDQLTFKDLIVCLSCLHQHDTKFQAEWTMRLINGNSSSRISLPEFREFVLSIFLLTGGDPSKRLDSMTPLAPHSSVNDRVVHLVGLRAGTIFQELDKEQRGYLTADDLEHLFRNREKNVL</sequence>
<evidence type="ECO:0000313" key="3">
    <source>
        <dbReference type="Proteomes" id="UP000095284"/>
    </source>
</evidence>
<dbReference type="SMR" id="A0A1I7RNN2"/>
<gene>
    <name evidence="2" type="ORF">BXYJ_LOCUS12246</name>
</gene>
<dbReference type="eggNOG" id="KOG0044">
    <property type="taxonomic scope" value="Eukaryota"/>
</dbReference>
<evidence type="ECO:0000313" key="4">
    <source>
        <dbReference type="Proteomes" id="UP000659654"/>
    </source>
</evidence>
<dbReference type="SUPFAM" id="SSF47473">
    <property type="entry name" value="EF-hand"/>
    <property type="match status" value="1"/>
</dbReference>
<dbReference type="InterPro" id="IPR028846">
    <property type="entry name" value="Recoverin"/>
</dbReference>
<keyword evidence="4" id="KW-1185">Reference proteome</keyword>
<dbReference type="PANTHER" id="PTHR23055:SF171">
    <property type="entry name" value="EF-HAND DOMAIN-CONTAINING PROTEIN"/>
    <property type="match status" value="1"/>
</dbReference>
<dbReference type="EMBL" id="CAJFDI010000005">
    <property type="protein sequence ID" value="CAD5232155.1"/>
    <property type="molecule type" value="Genomic_DNA"/>
</dbReference>